<proteinExistence type="predicted"/>
<gene>
    <name evidence="1" type="ORF">NECAME_16920</name>
</gene>
<dbReference type="EMBL" id="KI657812">
    <property type="protein sequence ID" value="ETN85085.1"/>
    <property type="molecule type" value="Genomic_DNA"/>
</dbReference>
<evidence type="ECO:0000313" key="1">
    <source>
        <dbReference type="EMBL" id="ETN85085.1"/>
    </source>
</evidence>
<accession>W2TSM4</accession>
<organism evidence="1 2">
    <name type="scientific">Necator americanus</name>
    <name type="common">Human hookworm</name>
    <dbReference type="NCBI Taxonomy" id="51031"/>
    <lineage>
        <taxon>Eukaryota</taxon>
        <taxon>Metazoa</taxon>
        <taxon>Ecdysozoa</taxon>
        <taxon>Nematoda</taxon>
        <taxon>Chromadorea</taxon>
        <taxon>Rhabditida</taxon>
        <taxon>Rhabditina</taxon>
        <taxon>Rhabditomorpha</taxon>
        <taxon>Strongyloidea</taxon>
        <taxon>Ancylostomatidae</taxon>
        <taxon>Bunostominae</taxon>
        <taxon>Necator</taxon>
    </lineage>
</organism>
<reference evidence="2" key="1">
    <citation type="journal article" date="2014" name="Nat. Genet.">
        <title>Genome of the human hookworm Necator americanus.</title>
        <authorList>
            <person name="Tang Y.T."/>
            <person name="Gao X."/>
            <person name="Rosa B.A."/>
            <person name="Abubucker S."/>
            <person name="Hallsworth-Pepin K."/>
            <person name="Martin J."/>
            <person name="Tyagi R."/>
            <person name="Heizer E."/>
            <person name="Zhang X."/>
            <person name="Bhonagiri-Palsikar V."/>
            <person name="Minx P."/>
            <person name="Warren W.C."/>
            <person name="Wang Q."/>
            <person name="Zhan B."/>
            <person name="Hotez P.J."/>
            <person name="Sternberg P.W."/>
            <person name="Dougall A."/>
            <person name="Gaze S.T."/>
            <person name="Mulvenna J."/>
            <person name="Sotillo J."/>
            <person name="Ranganathan S."/>
            <person name="Rabelo E.M."/>
            <person name="Wilson R.K."/>
            <person name="Felgner P.L."/>
            <person name="Bethony J."/>
            <person name="Hawdon J.M."/>
            <person name="Gasser R.B."/>
            <person name="Loukas A."/>
            <person name="Mitreva M."/>
        </authorList>
    </citation>
    <scope>NUCLEOTIDE SEQUENCE [LARGE SCALE GENOMIC DNA]</scope>
</reference>
<protein>
    <submittedName>
        <fullName evidence="1">Uncharacterized protein</fullName>
    </submittedName>
</protein>
<dbReference type="KEGG" id="nai:NECAME_16920"/>
<dbReference type="OrthoDB" id="10422300at2759"/>
<sequence>HKNYRFERYETVPVLRPPDAPQRDYGRVQFEEGAQHKSIQIGMDNLNRAHLLKDFFFDFLLRRGDLELCLKGTLCR</sequence>
<evidence type="ECO:0000313" key="2">
    <source>
        <dbReference type="Proteomes" id="UP000053676"/>
    </source>
</evidence>
<dbReference type="Proteomes" id="UP000053676">
    <property type="component" value="Unassembled WGS sequence"/>
</dbReference>
<feature type="non-terminal residue" evidence="1">
    <location>
        <position position="1"/>
    </location>
</feature>
<dbReference type="AlphaFoldDB" id="W2TSM4"/>
<keyword evidence="2" id="KW-1185">Reference proteome</keyword>
<name>W2TSM4_NECAM</name>